<feature type="region of interest" description="Disordered" evidence="1">
    <location>
        <begin position="1"/>
        <end position="21"/>
    </location>
</feature>
<protein>
    <submittedName>
        <fullName evidence="3">ZFP family member</fullName>
    </submittedName>
</protein>
<evidence type="ECO:0000256" key="1">
    <source>
        <dbReference type="SAM" id="MobiDB-lite"/>
    </source>
</evidence>
<evidence type="ECO:0000313" key="3">
    <source>
        <dbReference type="EMBL" id="RHW73068.1"/>
    </source>
</evidence>
<feature type="region of interest" description="Disordered" evidence="1">
    <location>
        <begin position="177"/>
        <end position="201"/>
    </location>
</feature>
<evidence type="ECO:0000259" key="2">
    <source>
        <dbReference type="Pfam" id="PF13229"/>
    </source>
</evidence>
<organism evidence="3">
    <name type="scientific">Trypanosoma brucei equiperdum</name>
    <dbReference type="NCBI Taxonomy" id="630700"/>
    <lineage>
        <taxon>Eukaryota</taxon>
        <taxon>Discoba</taxon>
        <taxon>Euglenozoa</taxon>
        <taxon>Kinetoplastea</taxon>
        <taxon>Metakinetoplastina</taxon>
        <taxon>Trypanosomatida</taxon>
        <taxon>Trypanosomatidae</taxon>
        <taxon>Trypanosoma</taxon>
    </lineage>
</organism>
<feature type="compositionally biased region" description="Basic residues" evidence="1">
    <location>
        <begin position="1"/>
        <end position="12"/>
    </location>
</feature>
<feature type="compositionally biased region" description="Basic and acidic residues" evidence="1">
    <location>
        <begin position="190"/>
        <end position="201"/>
    </location>
</feature>
<dbReference type="SUPFAM" id="SSF51126">
    <property type="entry name" value="Pectin lyase-like"/>
    <property type="match status" value="1"/>
</dbReference>
<dbReference type="Gene3D" id="2.160.20.10">
    <property type="entry name" value="Single-stranded right-handed beta-helix, Pectin lyase-like"/>
    <property type="match status" value="1"/>
</dbReference>
<feature type="domain" description="Right handed beta helix" evidence="2">
    <location>
        <begin position="256"/>
        <end position="431"/>
    </location>
</feature>
<comment type="caution">
    <text evidence="3">The sequence shown here is derived from an EMBL/GenBank/DDBJ whole genome shotgun (WGS) entry which is preliminary data.</text>
</comment>
<name>A0A3L6LA22_9TRYP</name>
<dbReference type="InterPro" id="IPR011050">
    <property type="entry name" value="Pectin_lyase_fold/virulence"/>
</dbReference>
<sequence length="469" mass="51676">MPPKRAGSRKRKEVLPDPQTLPSGTCNYYIGEWFVNKEIDSLSDISHSVVEAHTKSNGEVSVLPRTVVLIPPATLGDVNTHYAVEVADNLRVESIPRSAVEPKPKAIPVEGEESFDPLSTREKKEEEGDSVVPDDTLPSAAAVQKVGSSEAAAEVVIQGTVHIEGIVPRIVITPDLPEPPVVPKKKKSDARKNSKRKEEEQKRLAEEARIYEEKVNAAVAAAREEEEYRMQFAHPERWPNVQFANMTFNGQVIVAHAHVKFRNCCFTSRSKDTTQLLVAQYCKVECERCTFDQPQKGSVYGWPMSNIILTECYFKGASSSRDGCTLPVANACESRPTCVGLHTDACKITVKDCEFSALGTGVIMRGTFPGSCAGQPAMSIKNCKFYGIYAAGIVLDSVNGVELAGNKVDECEYYALDCVKGEGIRVYQNTFLSKIRVQKGAHARFLNNETGTIPFTVEEVENPNWQPVY</sequence>
<dbReference type="InterPro" id="IPR039448">
    <property type="entry name" value="Beta_helix"/>
</dbReference>
<dbReference type="AlphaFoldDB" id="A0A3L6LA22"/>
<gene>
    <name evidence="3" type="primary">ZC3H10</name>
    <name evidence="3" type="ORF">DPX39_040019500</name>
</gene>
<proteinExistence type="predicted"/>
<dbReference type="Pfam" id="PF13229">
    <property type="entry name" value="Beta_helix"/>
    <property type="match status" value="1"/>
</dbReference>
<reference evidence="3" key="1">
    <citation type="submission" date="2018-09" db="EMBL/GenBank/DDBJ databases">
        <title>whole genome sequence of T. equiperdum IVM-t1 strain.</title>
        <authorList>
            <person name="Suganuma K."/>
        </authorList>
    </citation>
    <scope>NUCLEOTIDE SEQUENCE [LARGE SCALE GENOMIC DNA]</scope>
    <source>
        <strain evidence="3">IVM-t1</strain>
    </source>
</reference>
<accession>A0A3L6LA22</accession>
<dbReference type="Proteomes" id="UP000266743">
    <property type="component" value="Chromosome 4"/>
</dbReference>
<feature type="region of interest" description="Disordered" evidence="1">
    <location>
        <begin position="102"/>
        <end position="135"/>
    </location>
</feature>
<dbReference type="EMBL" id="QSBY01000004">
    <property type="protein sequence ID" value="RHW73068.1"/>
    <property type="molecule type" value="Genomic_DNA"/>
</dbReference>
<dbReference type="InterPro" id="IPR012334">
    <property type="entry name" value="Pectin_lyas_fold"/>
</dbReference>